<keyword evidence="3" id="KW-1185">Reference proteome</keyword>
<organism evidence="2 3">
    <name type="scientific">Mycobacterium phage Omnicron</name>
    <dbReference type="NCBI Taxonomy" id="1541819"/>
    <lineage>
        <taxon>Viruses</taxon>
        <taxon>Duplodnaviria</taxon>
        <taxon>Heunggongvirae</taxon>
        <taxon>Uroviricota</taxon>
        <taxon>Caudoviricetes</taxon>
        <taxon>Weiservirinae</taxon>
        <taxon>Kratiovirus</taxon>
        <taxon>Kratiovirus omnicron</taxon>
    </lineage>
</organism>
<sequence>MTNGTAAFLGLTPDAPERDRPPTDEQRINNELLTDLKQVLRRHYFNTPRNLQKALGPSEVGHPCARRLAGGLLQLDRVNPEGDPLPSWVGTAGHSRFEEAIAQENARLIRQAETTPGTRCTVHDGVPIGRWFSERRVTVREGLSGTCDLFDTWTGTVVDLKFPGTTKFAEYKKRGPSTVYRKQAHLYGRGYRNQGFDVKRVAIWFLPRGGQLSASFAWSEPYSDEVVDGVLAKLDHIMVAMDELQVDRHPERINLFPTVSDDCQYCPFFTPRAGHPAVHACRGGVS</sequence>
<accession>A0A088FRH7</accession>
<protein>
    <recommendedName>
        <fullName evidence="4">Exonuclease</fullName>
    </recommendedName>
</protein>
<evidence type="ECO:0008006" key="4">
    <source>
        <dbReference type="Google" id="ProtNLM"/>
    </source>
</evidence>
<proteinExistence type="predicted"/>
<evidence type="ECO:0000256" key="1">
    <source>
        <dbReference type="SAM" id="MobiDB-lite"/>
    </source>
</evidence>
<dbReference type="Proteomes" id="UP000029352">
    <property type="component" value="Segment"/>
</dbReference>
<evidence type="ECO:0000313" key="2">
    <source>
        <dbReference type="EMBL" id="AIM50392.1"/>
    </source>
</evidence>
<name>A0A088FRH7_9CAUD</name>
<feature type="region of interest" description="Disordered" evidence="1">
    <location>
        <begin position="1"/>
        <end position="25"/>
    </location>
</feature>
<dbReference type="InterPro" id="IPR011604">
    <property type="entry name" value="PDDEXK-like_dom_sf"/>
</dbReference>
<evidence type="ECO:0000313" key="3">
    <source>
        <dbReference type="Proteomes" id="UP000029352"/>
    </source>
</evidence>
<dbReference type="RefSeq" id="YP_009201691.1">
    <property type="nucleotide sequence ID" value="NC_028832.1"/>
</dbReference>
<reference evidence="2 3" key="1">
    <citation type="submission" date="2014-08" db="EMBL/GenBank/DDBJ databases">
        <authorList>
            <person name="Isern S."/>
            <person name="Ashley B.D."/>
            <person name="Baer T.D."/>
            <person name="Czarnecki K.W."/>
            <person name="Deneweth R.M."/>
            <person name="Gatt S.M."/>
            <person name="Jenkins M."/>
            <person name="Lang J.F."/>
            <person name="Marfizo C.J."/>
            <person name="McMahon C.W."/>
            <person name="Power T.R."/>
            <person name="Rosales K.A."/>
            <person name="Walter R.S."/>
            <person name="Wozny M.J."/>
            <person name="Yori S."/>
            <person name="Michael S.F."/>
            <person name="Anders K.R."/>
            <person name="Braun M.A."/>
            <person name="Delesalle V.A."/>
            <person name="Hughes L.E."/>
            <person name="Ware V.C."/>
            <person name="Bradley K.W."/>
            <person name="Barker L.P."/>
            <person name="Asai D.J."/>
            <person name="Bowman C.A."/>
            <person name="Russell D.A."/>
            <person name="Pope W.H."/>
            <person name="Jacobs-Sera D."/>
            <person name="Hendrix R.W."/>
            <person name="Hatfull G.F."/>
        </authorList>
    </citation>
    <scope>NUCLEOTIDE SEQUENCE [LARGE SCALE GENOMIC DNA]</scope>
</reference>
<dbReference type="KEGG" id="vg:26628776"/>
<dbReference type="OrthoDB" id="5311at10239"/>
<gene>
    <name evidence="2" type="ORF">PBI_OMNICRON_59</name>
</gene>
<feature type="compositionally biased region" description="Basic and acidic residues" evidence="1">
    <location>
        <begin position="15"/>
        <end position="25"/>
    </location>
</feature>
<dbReference type="GeneID" id="26628776"/>
<dbReference type="EMBL" id="KM363596">
    <property type="protein sequence ID" value="AIM50392.1"/>
    <property type="molecule type" value="Genomic_DNA"/>
</dbReference>
<dbReference type="Gene3D" id="3.90.320.10">
    <property type="match status" value="1"/>
</dbReference>